<dbReference type="InterPro" id="IPR012382">
    <property type="entry name" value="CobI/CbiL"/>
</dbReference>
<dbReference type="Pfam" id="PF00590">
    <property type="entry name" value="TP_methylase"/>
    <property type="match status" value="1"/>
</dbReference>
<keyword evidence="5 8" id="KW-0808">Transferase</keyword>
<dbReference type="PANTHER" id="PTHR43467:SF2">
    <property type="entry name" value="COBALT-PRECORRIN-2 C(20)-METHYLTRANSFERASE"/>
    <property type="match status" value="1"/>
</dbReference>
<evidence type="ECO:0000256" key="4">
    <source>
        <dbReference type="ARBA" id="ARBA00022603"/>
    </source>
</evidence>
<reference evidence="8" key="1">
    <citation type="submission" date="2018-06" db="EMBL/GenBank/DDBJ databases">
        <authorList>
            <person name="Zhirakovskaya E."/>
        </authorList>
    </citation>
    <scope>NUCLEOTIDE SEQUENCE</scope>
</reference>
<evidence type="ECO:0000256" key="6">
    <source>
        <dbReference type="ARBA" id="ARBA00022691"/>
    </source>
</evidence>
<sequence length="268" mass="29718">MNNKKSGTLYGVSLGPGDPGLITRRAWDILQQETVFWTYPIRNKKSDSYALDIVLRSGLKIPKDHAALIFPMTHDKEKLSKYWLNAAQTVVNILQKGQDVAFLVEGDASTYSTFGHLARTVQTLAENIDVQTIAGVTSFNSAAAQLQQPLADVDDTIAIIPAGYGLAVISTLLQQFDTLVLLKVKPLLDDIIDLLDTHGLHPHSHFIEKAGSPEERIVHNIANLKGQKVNYLSLMIVKNPQRQRGEIIRGCRKKNTTTQEDNLKEKLA</sequence>
<proteinExistence type="inferred from homology"/>
<dbReference type="Gene3D" id="3.30.950.10">
    <property type="entry name" value="Methyltransferase, Cobalt-precorrin-4 Transmethylase, Domain 2"/>
    <property type="match status" value="1"/>
</dbReference>
<dbReference type="GO" id="GO:0043781">
    <property type="term" value="F:cobalt-factor II C20-methyltransferase activity"/>
    <property type="evidence" value="ECO:0007669"/>
    <property type="project" value="UniProtKB-EC"/>
</dbReference>
<dbReference type="InterPro" id="IPR014776">
    <property type="entry name" value="4pyrrole_Mease_sub2"/>
</dbReference>
<dbReference type="CDD" id="cd11645">
    <property type="entry name" value="Precorrin_2_C20_MT"/>
    <property type="match status" value="1"/>
</dbReference>
<protein>
    <submittedName>
        <fullName evidence="8">Cobalt-precorrin-2 C(20)-methyltransferase</fullName>
        <ecNumber evidence="8">2.1.1.151</ecNumber>
    </submittedName>
</protein>
<comment type="pathway">
    <text evidence="1">Cofactor biosynthesis; adenosylcobalamin biosynthesis.</text>
</comment>
<dbReference type="UniPathway" id="UPA00148"/>
<keyword evidence="4 8" id="KW-0489">Methyltransferase</keyword>
<dbReference type="InterPro" id="IPR006364">
    <property type="entry name" value="CobI/CbiL/CobIJ_dom"/>
</dbReference>
<organism evidence="8">
    <name type="scientific">hydrothermal vent metagenome</name>
    <dbReference type="NCBI Taxonomy" id="652676"/>
    <lineage>
        <taxon>unclassified sequences</taxon>
        <taxon>metagenomes</taxon>
        <taxon>ecological metagenomes</taxon>
    </lineage>
</organism>
<name>A0A3B1AI27_9ZZZZ</name>
<keyword evidence="6" id="KW-0949">S-adenosyl-L-methionine</keyword>
<accession>A0A3B1AI27</accession>
<evidence type="ECO:0000313" key="8">
    <source>
        <dbReference type="EMBL" id="VAW99543.1"/>
    </source>
</evidence>
<gene>
    <name evidence="8" type="ORF">MNBD_GAMMA23-1864</name>
</gene>
<evidence type="ECO:0000256" key="5">
    <source>
        <dbReference type="ARBA" id="ARBA00022679"/>
    </source>
</evidence>
<evidence type="ECO:0000256" key="3">
    <source>
        <dbReference type="ARBA" id="ARBA00022573"/>
    </source>
</evidence>
<dbReference type="SUPFAM" id="SSF53790">
    <property type="entry name" value="Tetrapyrrole methylase"/>
    <property type="match status" value="1"/>
</dbReference>
<dbReference type="InterPro" id="IPR000878">
    <property type="entry name" value="4pyrrol_Mease"/>
</dbReference>
<evidence type="ECO:0000259" key="7">
    <source>
        <dbReference type="Pfam" id="PF00590"/>
    </source>
</evidence>
<dbReference type="EC" id="2.1.1.151" evidence="8"/>
<dbReference type="GO" id="GO:0030788">
    <property type="term" value="F:precorrin-2 C20-methyltransferase activity"/>
    <property type="evidence" value="ECO:0007669"/>
    <property type="project" value="InterPro"/>
</dbReference>
<dbReference type="InterPro" id="IPR014777">
    <property type="entry name" value="4pyrrole_Mease_sub1"/>
</dbReference>
<dbReference type="PIRSF" id="PIRSF036427">
    <property type="entry name" value="Precrrn-2_mtase"/>
    <property type="match status" value="1"/>
</dbReference>
<dbReference type="PANTHER" id="PTHR43467">
    <property type="entry name" value="COBALT-PRECORRIN-2 C(20)-METHYLTRANSFERASE"/>
    <property type="match status" value="1"/>
</dbReference>
<feature type="domain" description="Tetrapyrrole methylase" evidence="7">
    <location>
        <begin position="8"/>
        <end position="219"/>
    </location>
</feature>
<dbReference type="GO" id="GO:0009236">
    <property type="term" value="P:cobalamin biosynthetic process"/>
    <property type="evidence" value="ECO:0007669"/>
    <property type="project" value="UniProtKB-UniPathway"/>
</dbReference>
<evidence type="ECO:0000256" key="2">
    <source>
        <dbReference type="ARBA" id="ARBA00005879"/>
    </source>
</evidence>
<dbReference type="AlphaFoldDB" id="A0A3B1AI27"/>
<dbReference type="Gene3D" id="3.40.1010.10">
    <property type="entry name" value="Cobalt-precorrin-4 Transmethylase, Domain 1"/>
    <property type="match status" value="1"/>
</dbReference>
<dbReference type="EMBL" id="UOFT01000079">
    <property type="protein sequence ID" value="VAW99543.1"/>
    <property type="molecule type" value="Genomic_DNA"/>
</dbReference>
<dbReference type="InterPro" id="IPR035996">
    <property type="entry name" value="4pyrrol_Methylase_sf"/>
</dbReference>
<evidence type="ECO:0000256" key="1">
    <source>
        <dbReference type="ARBA" id="ARBA00004953"/>
    </source>
</evidence>
<dbReference type="NCBIfam" id="TIGR01467">
    <property type="entry name" value="cobI_cbiL"/>
    <property type="match status" value="1"/>
</dbReference>
<dbReference type="GO" id="GO:0032259">
    <property type="term" value="P:methylation"/>
    <property type="evidence" value="ECO:0007669"/>
    <property type="project" value="UniProtKB-KW"/>
</dbReference>
<comment type="similarity">
    <text evidence="2">Belongs to the precorrin methyltransferase family.</text>
</comment>
<keyword evidence="3" id="KW-0169">Cobalamin biosynthesis</keyword>